<proteinExistence type="predicted"/>
<protein>
    <recommendedName>
        <fullName evidence="4">Transposase</fullName>
    </recommendedName>
</protein>
<sequence>MVAETPEHFGQGLSTAAAGLSVLTRIMDGVSEQIEEPEQVPPWRPENGPQPRVWCWPPGDQPALYVYDGGKWRYAPVMARLDHADGRTEYQVTLQTSRDRGTVHRAYGWPQPGLRQAHGSTCEPTDREPVPTTTPG</sequence>
<evidence type="ECO:0000313" key="3">
    <source>
        <dbReference type="Proteomes" id="UP000829494"/>
    </source>
</evidence>
<evidence type="ECO:0000256" key="1">
    <source>
        <dbReference type="SAM" id="MobiDB-lite"/>
    </source>
</evidence>
<reference evidence="2 3" key="1">
    <citation type="submission" date="2022-03" db="EMBL/GenBank/DDBJ databases">
        <title>Complete genome of Streptomyces rimosus ssp. rimosus R7 (=ATCC 10970).</title>
        <authorList>
            <person name="Beganovic S."/>
            <person name="Ruckert C."/>
            <person name="Busche T."/>
            <person name="Kalinowski J."/>
            <person name="Wittmann C."/>
        </authorList>
    </citation>
    <scope>NUCLEOTIDE SEQUENCE [LARGE SCALE GENOMIC DNA]</scope>
    <source>
        <strain evidence="2 3">R7</strain>
        <plasmid evidence="2 3">pSRIMR7</plasmid>
    </source>
</reference>
<name>A0ABY3ZG74_STRRM</name>
<gene>
    <name evidence="2" type="ORF">SRIMR7_42305</name>
</gene>
<dbReference type="EMBL" id="CP094299">
    <property type="protein sequence ID" value="UNZ08806.1"/>
    <property type="molecule type" value="Genomic_DNA"/>
</dbReference>
<accession>A0ABY3ZG74</accession>
<dbReference type="Proteomes" id="UP000829494">
    <property type="component" value="Plasmid pSRIMR7"/>
</dbReference>
<keyword evidence="2" id="KW-0614">Plasmid</keyword>
<organism evidence="2 3">
    <name type="scientific">Streptomyces rimosus subsp. rimosus</name>
    <dbReference type="NCBI Taxonomy" id="132474"/>
    <lineage>
        <taxon>Bacteria</taxon>
        <taxon>Bacillati</taxon>
        <taxon>Actinomycetota</taxon>
        <taxon>Actinomycetes</taxon>
        <taxon>Kitasatosporales</taxon>
        <taxon>Streptomycetaceae</taxon>
        <taxon>Streptomyces</taxon>
    </lineage>
</organism>
<keyword evidence="3" id="KW-1185">Reference proteome</keyword>
<evidence type="ECO:0008006" key="4">
    <source>
        <dbReference type="Google" id="ProtNLM"/>
    </source>
</evidence>
<feature type="region of interest" description="Disordered" evidence="1">
    <location>
        <begin position="108"/>
        <end position="136"/>
    </location>
</feature>
<feature type="region of interest" description="Disordered" evidence="1">
    <location>
        <begin position="34"/>
        <end position="55"/>
    </location>
</feature>
<geneLocation type="plasmid" evidence="2 3">
    <name>pSRIMR7</name>
</geneLocation>
<evidence type="ECO:0000313" key="2">
    <source>
        <dbReference type="EMBL" id="UNZ08806.1"/>
    </source>
</evidence>